<keyword evidence="3" id="KW-0808">Transferase</keyword>
<accession>A0A3A4P0G8</accession>
<evidence type="ECO:0000256" key="4">
    <source>
        <dbReference type="ARBA" id="ARBA00022741"/>
    </source>
</evidence>
<dbReference type="InterPro" id="IPR000719">
    <property type="entry name" value="Prot_kinase_dom"/>
</dbReference>
<reference evidence="11 12" key="1">
    <citation type="journal article" date="2017" name="ISME J.">
        <title>Energy and carbon metabolisms in a deep terrestrial subsurface fluid microbial community.</title>
        <authorList>
            <person name="Momper L."/>
            <person name="Jungbluth S.P."/>
            <person name="Lee M.D."/>
            <person name="Amend J.P."/>
        </authorList>
    </citation>
    <scope>NUCLEOTIDE SEQUENCE [LARGE SCALE GENOMIC DNA]</scope>
    <source>
        <strain evidence="11">SURF_5</strain>
    </source>
</reference>
<feature type="compositionally biased region" description="Polar residues" evidence="8">
    <location>
        <begin position="522"/>
        <end position="533"/>
    </location>
</feature>
<feature type="region of interest" description="Disordered" evidence="8">
    <location>
        <begin position="517"/>
        <end position="540"/>
    </location>
</feature>
<keyword evidence="9" id="KW-0812">Transmembrane</keyword>
<evidence type="ECO:0000256" key="9">
    <source>
        <dbReference type="SAM" id="Phobius"/>
    </source>
</evidence>
<evidence type="ECO:0000256" key="5">
    <source>
        <dbReference type="ARBA" id="ARBA00022777"/>
    </source>
</evidence>
<dbReference type="GO" id="GO:0004674">
    <property type="term" value="F:protein serine/threonine kinase activity"/>
    <property type="evidence" value="ECO:0007669"/>
    <property type="project" value="UniProtKB-KW"/>
</dbReference>
<evidence type="ECO:0000256" key="2">
    <source>
        <dbReference type="ARBA" id="ARBA00022527"/>
    </source>
</evidence>
<dbReference type="SUPFAM" id="SSF56112">
    <property type="entry name" value="Protein kinase-like (PK-like)"/>
    <property type="match status" value="1"/>
</dbReference>
<keyword evidence="9" id="KW-1133">Transmembrane helix</keyword>
<dbReference type="Proteomes" id="UP000265882">
    <property type="component" value="Unassembled WGS sequence"/>
</dbReference>
<dbReference type="PANTHER" id="PTHR43289">
    <property type="entry name" value="MITOGEN-ACTIVATED PROTEIN KINASE KINASE KINASE 20-RELATED"/>
    <property type="match status" value="1"/>
</dbReference>
<dbReference type="PANTHER" id="PTHR43289:SF6">
    <property type="entry name" value="SERINE_THREONINE-PROTEIN KINASE NEKL-3"/>
    <property type="match status" value="1"/>
</dbReference>
<dbReference type="EC" id="2.7.11.1" evidence="1"/>
<dbReference type="AlphaFoldDB" id="A0A3A4P0G8"/>
<keyword evidence="4 7" id="KW-0547">Nucleotide-binding</keyword>
<dbReference type="PROSITE" id="PS00107">
    <property type="entry name" value="PROTEIN_KINASE_ATP"/>
    <property type="match status" value="1"/>
</dbReference>
<dbReference type="Gene3D" id="3.30.200.20">
    <property type="entry name" value="Phosphorylase Kinase, domain 1"/>
    <property type="match status" value="1"/>
</dbReference>
<evidence type="ECO:0000256" key="7">
    <source>
        <dbReference type="PROSITE-ProRule" id="PRU10141"/>
    </source>
</evidence>
<sequence length="540" mass="58755">MRGFMSFLFWLLKKGAAALGVFLREIFRGILLMPGIVRKPSVLGRCLLTAHLAQITVVLVIVGMASFVPAAVDAQLEKLYPPTTVRMIFGLRTNTMPHPRLDQQKKLARHILWAGSGSLIVCLFLLHVPRAVNRTTALARRRESEADVLLDSEPSASALLYAAALSLAVEPDYEKTLNGKLLIAKERVRELNQAKGASAEKAIGPAPASQTVDLPGTSQEVFNQKRGAAATLETCPSAAAVVGPDGRYCIRHEIGRGAMGIVFRAYDSVLARDVALKQLPDSMSHDEKLAMRFQQEARTLARLNHPNIVHVYDFVEQNGQCWIAMELVEGEELDALLRKKGPLPIHEAVRLIVQLAEALAYAHEHGVVHRDVKPANIFVTGEGLLKIGDFGLAKLAQSSLHTHTGTVLGSPAYMSPEQAEGKEADSRSDIYAFGVTVYKILSGHLPFTGGLETVIVQKLTREPPSLRGRNDQIPEQLDELVLQMLAKDPEKRPNGMRACLTELQAFADLSEGLEESGKRASFAQQIQGSTDSNVEPGGAG</sequence>
<dbReference type="PROSITE" id="PS00108">
    <property type="entry name" value="PROTEIN_KINASE_ST"/>
    <property type="match status" value="1"/>
</dbReference>
<dbReference type="EMBL" id="QZKU01000011">
    <property type="protein sequence ID" value="RJP26223.1"/>
    <property type="molecule type" value="Genomic_DNA"/>
</dbReference>
<evidence type="ECO:0000256" key="1">
    <source>
        <dbReference type="ARBA" id="ARBA00012513"/>
    </source>
</evidence>
<feature type="transmembrane region" description="Helical" evidence="9">
    <location>
        <begin position="42"/>
        <end position="68"/>
    </location>
</feature>
<gene>
    <name evidence="11" type="ORF">C4520_00890</name>
</gene>
<organism evidence="11 12">
    <name type="scientific">Abyssobacteria bacterium (strain SURF_5)</name>
    <dbReference type="NCBI Taxonomy" id="2093360"/>
    <lineage>
        <taxon>Bacteria</taxon>
        <taxon>Pseudomonadati</taxon>
        <taxon>Candidatus Hydrogenedentota</taxon>
        <taxon>Candidatus Abyssobacteria</taxon>
    </lineage>
</organism>
<dbReference type="FunFam" id="1.10.510.10:FF:000021">
    <property type="entry name" value="Serine/threonine protein kinase"/>
    <property type="match status" value="1"/>
</dbReference>
<dbReference type="InterPro" id="IPR008271">
    <property type="entry name" value="Ser/Thr_kinase_AS"/>
</dbReference>
<keyword evidence="9" id="KW-0472">Membrane</keyword>
<feature type="domain" description="Protein kinase" evidence="10">
    <location>
        <begin position="248"/>
        <end position="507"/>
    </location>
</feature>
<dbReference type="CDD" id="cd14014">
    <property type="entry name" value="STKc_PknB_like"/>
    <property type="match status" value="1"/>
</dbReference>
<evidence type="ECO:0000259" key="10">
    <source>
        <dbReference type="PROSITE" id="PS50011"/>
    </source>
</evidence>
<evidence type="ECO:0000256" key="6">
    <source>
        <dbReference type="ARBA" id="ARBA00022840"/>
    </source>
</evidence>
<dbReference type="Gene3D" id="1.10.510.10">
    <property type="entry name" value="Transferase(Phosphotransferase) domain 1"/>
    <property type="match status" value="1"/>
</dbReference>
<feature type="transmembrane region" description="Helical" evidence="9">
    <location>
        <begin position="110"/>
        <end position="128"/>
    </location>
</feature>
<keyword evidence="5 11" id="KW-0418">Kinase</keyword>
<dbReference type="InterPro" id="IPR017441">
    <property type="entry name" value="Protein_kinase_ATP_BS"/>
</dbReference>
<feature type="binding site" evidence="7">
    <location>
        <position position="277"/>
    </location>
    <ligand>
        <name>ATP</name>
        <dbReference type="ChEBI" id="CHEBI:30616"/>
    </ligand>
</feature>
<evidence type="ECO:0000256" key="8">
    <source>
        <dbReference type="SAM" id="MobiDB-lite"/>
    </source>
</evidence>
<dbReference type="SMART" id="SM00220">
    <property type="entry name" value="S_TKc"/>
    <property type="match status" value="1"/>
</dbReference>
<dbReference type="GO" id="GO:0005524">
    <property type="term" value="F:ATP binding"/>
    <property type="evidence" value="ECO:0007669"/>
    <property type="project" value="UniProtKB-UniRule"/>
</dbReference>
<keyword evidence="6 7" id="KW-0067">ATP-binding</keyword>
<keyword evidence="2 11" id="KW-0723">Serine/threonine-protein kinase</keyword>
<evidence type="ECO:0000313" key="12">
    <source>
        <dbReference type="Proteomes" id="UP000265882"/>
    </source>
</evidence>
<protein>
    <recommendedName>
        <fullName evidence="1">non-specific serine/threonine protein kinase</fullName>
        <ecNumber evidence="1">2.7.11.1</ecNumber>
    </recommendedName>
</protein>
<proteinExistence type="predicted"/>
<dbReference type="PROSITE" id="PS50011">
    <property type="entry name" value="PROTEIN_KINASE_DOM"/>
    <property type="match status" value="1"/>
</dbReference>
<evidence type="ECO:0000256" key="3">
    <source>
        <dbReference type="ARBA" id="ARBA00022679"/>
    </source>
</evidence>
<dbReference type="InterPro" id="IPR011009">
    <property type="entry name" value="Kinase-like_dom_sf"/>
</dbReference>
<dbReference type="Pfam" id="PF00069">
    <property type="entry name" value="Pkinase"/>
    <property type="match status" value="1"/>
</dbReference>
<name>A0A3A4P0G8_ABYX5</name>
<evidence type="ECO:0000313" key="11">
    <source>
        <dbReference type="EMBL" id="RJP26223.1"/>
    </source>
</evidence>
<comment type="caution">
    <text evidence="11">The sequence shown here is derived from an EMBL/GenBank/DDBJ whole genome shotgun (WGS) entry which is preliminary data.</text>
</comment>